<dbReference type="InterPro" id="IPR052196">
    <property type="entry name" value="Bact_Kbp"/>
</dbReference>
<feature type="region of interest" description="Disordered" evidence="1">
    <location>
        <begin position="206"/>
        <end position="264"/>
    </location>
</feature>
<dbReference type="RefSeq" id="WP_106723687.1">
    <property type="nucleotide sequence ID" value="NZ_PXYL01000004.1"/>
</dbReference>
<dbReference type="Pfam" id="PF01476">
    <property type="entry name" value="LysM"/>
    <property type="match status" value="1"/>
</dbReference>
<dbReference type="AlphaFoldDB" id="A0A2P7SFI7"/>
<feature type="compositionally biased region" description="Low complexity" evidence="1">
    <location>
        <begin position="361"/>
        <end position="398"/>
    </location>
</feature>
<feature type="domain" description="LysM" evidence="2">
    <location>
        <begin position="418"/>
        <end position="467"/>
    </location>
</feature>
<proteinExistence type="predicted"/>
<dbReference type="Proteomes" id="UP000240653">
    <property type="component" value="Unassembled WGS sequence"/>
</dbReference>
<feature type="compositionally biased region" description="Low complexity" evidence="1">
    <location>
        <begin position="59"/>
        <end position="98"/>
    </location>
</feature>
<dbReference type="PROSITE" id="PS51782">
    <property type="entry name" value="LYSM"/>
    <property type="match status" value="1"/>
</dbReference>
<reference evidence="3 4" key="1">
    <citation type="submission" date="2018-03" db="EMBL/GenBank/DDBJ databases">
        <title>The draft genome of Mesorhizobium soli JCM 19897.</title>
        <authorList>
            <person name="Li L."/>
            <person name="Liu L."/>
            <person name="Liang L."/>
            <person name="Wang T."/>
            <person name="Zhang X."/>
        </authorList>
    </citation>
    <scope>NUCLEOTIDE SEQUENCE [LARGE SCALE GENOMIC DNA]</scope>
    <source>
        <strain evidence="3 4">JCM 19897</strain>
    </source>
</reference>
<evidence type="ECO:0000313" key="3">
    <source>
        <dbReference type="EMBL" id="PSJ61259.1"/>
    </source>
</evidence>
<keyword evidence="4" id="KW-1185">Reference proteome</keyword>
<evidence type="ECO:0000259" key="2">
    <source>
        <dbReference type="PROSITE" id="PS51782"/>
    </source>
</evidence>
<feature type="region of interest" description="Disordered" evidence="1">
    <location>
        <begin position="43"/>
        <end position="98"/>
    </location>
</feature>
<dbReference type="Gene3D" id="3.10.350.10">
    <property type="entry name" value="LysM domain"/>
    <property type="match status" value="1"/>
</dbReference>
<comment type="caution">
    <text evidence="3">The sequence shown here is derived from an EMBL/GenBank/DDBJ whole genome shotgun (WGS) entry which is preliminary data.</text>
</comment>
<protein>
    <submittedName>
        <fullName evidence="3">Peptigoglycan-binding protein LysM</fullName>
    </submittedName>
</protein>
<dbReference type="InterPro" id="IPR018392">
    <property type="entry name" value="LysM"/>
</dbReference>
<dbReference type="InterPro" id="IPR036779">
    <property type="entry name" value="LysM_dom_sf"/>
</dbReference>
<sequence length="491" mass="50056">MARGMNRALLFLAGGVAAAAITAYVMGALDPYIGKKTEAAVSSPEATAPQPEAKEARLPAQPQAETAKAPEATAPATTEQQAATEPTQAPAAQTATAAGAEVQAPSFDIVRAEGDGSLVIAGKAAANAKVEIILGAKVIGNAVAGPEGDFAVALDEPLKPGDHQIVLRSTSPDNVVATSPETAVVSIPEDKNGQVLALVEQPGAPSKLISVPEPEAKSQAEQAPNASEEAAKPAETAAATEPAAQKPGQQASAETGQPADQAAPAAAATGAAVKVEAVEIEGRKVFVAGSADPGRKVRVYANDILLGEVATSPGGRFLIETERDLPVGDYIIRADALEQDGVKVAARAAVPFEREAGEAQAAVAPAAAEQPAAATEPAKAAPATETAASAEPAKPAGSTEVAAAAPEKMSPKLQNVDGAVIIRRGDSLWRISRRVYGLGVRYSTIYLANQDQIRNPDRIWPGQVFKVPEKTHEGEAANMKAVGEQATTLPQ</sequence>
<evidence type="ECO:0000313" key="4">
    <source>
        <dbReference type="Proteomes" id="UP000240653"/>
    </source>
</evidence>
<dbReference type="CDD" id="cd00118">
    <property type="entry name" value="LysM"/>
    <property type="match status" value="1"/>
</dbReference>
<feature type="compositionally biased region" description="Low complexity" evidence="1">
    <location>
        <begin position="255"/>
        <end position="264"/>
    </location>
</feature>
<dbReference type="EMBL" id="PXYL01000004">
    <property type="protein sequence ID" value="PSJ61259.1"/>
    <property type="molecule type" value="Genomic_DNA"/>
</dbReference>
<dbReference type="PANTHER" id="PTHR34700">
    <property type="entry name" value="POTASSIUM BINDING PROTEIN KBP"/>
    <property type="match status" value="1"/>
</dbReference>
<evidence type="ECO:0000256" key="1">
    <source>
        <dbReference type="SAM" id="MobiDB-lite"/>
    </source>
</evidence>
<organism evidence="3 4">
    <name type="scientific">Pseudaminobacter soli</name>
    <name type="common">ex Li et al. 2025</name>
    <dbReference type="NCBI Taxonomy" id="1295366"/>
    <lineage>
        <taxon>Bacteria</taxon>
        <taxon>Pseudomonadati</taxon>
        <taxon>Pseudomonadota</taxon>
        <taxon>Alphaproteobacteria</taxon>
        <taxon>Hyphomicrobiales</taxon>
        <taxon>Phyllobacteriaceae</taxon>
        <taxon>Pseudaminobacter</taxon>
    </lineage>
</organism>
<dbReference type="PANTHER" id="PTHR34700:SF4">
    <property type="entry name" value="PHAGE-LIKE ELEMENT PBSX PROTEIN XKDP"/>
    <property type="match status" value="1"/>
</dbReference>
<feature type="region of interest" description="Disordered" evidence="1">
    <location>
        <begin position="361"/>
        <end position="406"/>
    </location>
</feature>
<dbReference type="SMART" id="SM00257">
    <property type="entry name" value="LysM"/>
    <property type="match status" value="1"/>
</dbReference>
<dbReference type="OrthoDB" id="370541at2"/>
<dbReference type="SUPFAM" id="SSF54106">
    <property type="entry name" value="LysM domain"/>
    <property type="match status" value="1"/>
</dbReference>
<gene>
    <name evidence="3" type="ORF">C7I85_09260</name>
</gene>
<accession>A0A2P7SFI7</accession>
<feature type="compositionally biased region" description="Low complexity" evidence="1">
    <location>
        <begin position="233"/>
        <end position="244"/>
    </location>
</feature>
<name>A0A2P7SFI7_9HYPH</name>